<dbReference type="GO" id="GO:0003676">
    <property type="term" value="F:nucleic acid binding"/>
    <property type="evidence" value="ECO:0007669"/>
    <property type="project" value="InterPro"/>
</dbReference>
<comment type="similarity">
    <text evidence="1 3">Belongs to the UDP-glycosyltransferase family.</text>
</comment>
<evidence type="ECO:0000256" key="1">
    <source>
        <dbReference type="ARBA" id="ARBA00009995"/>
    </source>
</evidence>
<name>M7Z1T2_TRIUA</name>
<feature type="domain" description="RNase H type-1" evidence="5">
    <location>
        <begin position="472"/>
        <end position="555"/>
    </location>
</feature>
<evidence type="ECO:0000313" key="6">
    <source>
        <dbReference type="EMBL" id="EMS57048.1"/>
    </source>
</evidence>
<organism evidence="6">
    <name type="scientific">Triticum urartu</name>
    <name type="common">Red wild einkorn</name>
    <name type="synonym">Crithodium urartu</name>
    <dbReference type="NCBI Taxonomy" id="4572"/>
    <lineage>
        <taxon>Eukaryota</taxon>
        <taxon>Viridiplantae</taxon>
        <taxon>Streptophyta</taxon>
        <taxon>Embryophyta</taxon>
        <taxon>Tracheophyta</taxon>
        <taxon>Spermatophyta</taxon>
        <taxon>Magnoliopsida</taxon>
        <taxon>Liliopsida</taxon>
        <taxon>Poales</taxon>
        <taxon>Poaceae</taxon>
        <taxon>BOP clade</taxon>
        <taxon>Pooideae</taxon>
        <taxon>Triticodae</taxon>
        <taxon>Triticeae</taxon>
        <taxon>Triticinae</taxon>
        <taxon>Triticum</taxon>
    </lineage>
</organism>
<dbReference type="InterPro" id="IPR002213">
    <property type="entry name" value="UDP_glucos_trans"/>
</dbReference>
<dbReference type="Pfam" id="PF00201">
    <property type="entry name" value="UDPGT"/>
    <property type="match status" value="1"/>
</dbReference>
<evidence type="ECO:0000256" key="3">
    <source>
        <dbReference type="RuleBase" id="RU003718"/>
    </source>
</evidence>
<dbReference type="InterPro" id="IPR044730">
    <property type="entry name" value="RNase_H-like_dom_plant"/>
</dbReference>
<evidence type="ECO:0000256" key="2">
    <source>
        <dbReference type="ARBA" id="ARBA00022679"/>
    </source>
</evidence>
<dbReference type="EMBL" id="KD150823">
    <property type="protein sequence ID" value="EMS57048.1"/>
    <property type="molecule type" value="Genomic_DNA"/>
</dbReference>
<evidence type="ECO:0000256" key="4">
    <source>
        <dbReference type="RuleBase" id="RU362057"/>
    </source>
</evidence>
<dbReference type="PROSITE" id="PS00375">
    <property type="entry name" value="UDPGT"/>
    <property type="match status" value="1"/>
</dbReference>
<dbReference type="eggNOG" id="KOG1192">
    <property type="taxonomic scope" value="Eukaryota"/>
</dbReference>
<protein>
    <recommendedName>
        <fullName evidence="4">Glycosyltransferase</fullName>
        <ecNumber evidence="4">2.4.1.-</ecNumber>
    </recommendedName>
</protein>
<reference evidence="6" key="1">
    <citation type="journal article" date="2013" name="Nature">
        <title>Draft genome of the wheat A-genome progenitor Triticum urartu.</title>
        <authorList>
            <person name="Ling H.Q."/>
            <person name="Zhao S."/>
            <person name="Liu D."/>
            <person name="Wang J."/>
            <person name="Sun H."/>
            <person name="Zhang C."/>
            <person name="Fan H."/>
            <person name="Li D."/>
            <person name="Dong L."/>
            <person name="Tao Y."/>
            <person name="Gao C."/>
            <person name="Wu H."/>
            <person name="Li Y."/>
            <person name="Cui Y."/>
            <person name="Guo X."/>
            <person name="Zheng S."/>
            <person name="Wang B."/>
            <person name="Yu K."/>
            <person name="Liang Q."/>
            <person name="Yang W."/>
            <person name="Lou X."/>
            <person name="Chen J."/>
            <person name="Feng M."/>
            <person name="Jian J."/>
            <person name="Zhang X."/>
            <person name="Luo G."/>
            <person name="Jiang Y."/>
            <person name="Liu J."/>
            <person name="Wang Z."/>
            <person name="Sha Y."/>
            <person name="Zhang B."/>
            <person name="Wu H."/>
            <person name="Tang D."/>
            <person name="Shen Q."/>
            <person name="Xue P."/>
            <person name="Zou S."/>
            <person name="Wang X."/>
            <person name="Liu X."/>
            <person name="Wang F."/>
            <person name="Yang Y."/>
            <person name="An X."/>
            <person name="Dong Z."/>
            <person name="Zhang K."/>
            <person name="Zhang X."/>
            <person name="Luo M.C."/>
            <person name="Dvorak J."/>
            <person name="Tong Y."/>
            <person name="Wang J."/>
            <person name="Yang H."/>
            <person name="Li Z."/>
            <person name="Wang D."/>
            <person name="Zhang A."/>
            <person name="Wang J."/>
        </authorList>
    </citation>
    <scope>NUCLEOTIDE SEQUENCE</scope>
</reference>
<dbReference type="SUPFAM" id="SSF53756">
    <property type="entry name" value="UDP-Glycosyltransferase/glycogen phosphorylase"/>
    <property type="match status" value="2"/>
</dbReference>
<dbReference type="CDD" id="cd03784">
    <property type="entry name" value="GT1_Gtf-like"/>
    <property type="match status" value="1"/>
</dbReference>
<evidence type="ECO:0000259" key="5">
    <source>
        <dbReference type="Pfam" id="PF13456"/>
    </source>
</evidence>
<dbReference type="InterPro" id="IPR050481">
    <property type="entry name" value="UDP-glycosyltransf_plant"/>
</dbReference>
<dbReference type="InterPro" id="IPR002156">
    <property type="entry name" value="RNaseH_domain"/>
</dbReference>
<dbReference type="PANTHER" id="PTHR48048">
    <property type="entry name" value="GLYCOSYLTRANSFERASE"/>
    <property type="match status" value="1"/>
</dbReference>
<dbReference type="PANTHER" id="PTHR48048:SF3">
    <property type="entry name" value="GLYCOSYLTRANSFERASE"/>
    <property type="match status" value="1"/>
</dbReference>
<dbReference type="Gene3D" id="3.40.50.2000">
    <property type="entry name" value="Glycogen Phosphorylase B"/>
    <property type="match status" value="3"/>
</dbReference>
<dbReference type="FunFam" id="3.40.50.2000:FF:000056">
    <property type="entry name" value="Glycosyltransferase"/>
    <property type="match status" value="1"/>
</dbReference>
<keyword evidence="2 3" id="KW-0808">Transferase</keyword>
<dbReference type="AlphaFoldDB" id="M7Z1T2"/>
<dbReference type="GO" id="GO:0004523">
    <property type="term" value="F:RNA-DNA hybrid ribonuclease activity"/>
    <property type="evidence" value="ECO:0007669"/>
    <property type="project" value="InterPro"/>
</dbReference>
<keyword evidence="3" id="KW-0328">Glycosyltransferase</keyword>
<dbReference type="OMA" id="GMQRHEC"/>
<proteinExistence type="inferred from homology"/>
<dbReference type="EC" id="2.4.1.-" evidence="4"/>
<dbReference type="GO" id="GO:0035251">
    <property type="term" value="F:UDP-glucosyltransferase activity"/>
    <property type="evidence" value="ECO:0007669"/>
    <property type="project" value="InterPro"/>
</dbReference>
<dbReference type="InterPro" id="IPR035595">
    <property type="entry name" value="UDP_glycos_trans_CS"/>
</dbReference>
<dbReference type="STRING" id="4572.M7Z1T2"/>
<dbReference type="Pfam" id="PF13456">
    <property type="entry name" value="RVT_3"/>
    <property type="match status" value="1"/>
</dbReference>
<gene>
    <name evidence="6" type="ORF">TRIUR3_28325</name>
</gene>
<dbReference type="CDD" id="cd06222">
    <property type="entry name" value="RNase_H_like"/>
    <property type="match status" value="1"/>
</dbReference>
<sequence>MPGHLFPAVELGKLLVVQGLEVTVVLGGEDSHGAGGSFLAGIEAASPSLSFHCLPRATLPSDVPAGSFEAQLFGLARASNPDLRDFLRSASPAPEALVIDFFCSSALDVGVELGIPTYFFHTTCIASVAFCLYQQVIHEQTALSFRDLGSDLLHVPGLPPIPADHLPAFILDRDSLSSKFFLGASERLCNSQGLIVNSCRSLEPRATDAIVSGLCTLPGRRTPPLYCIGPLIKPDEAGTQQRHECLAWLDGQPKASVVFLSFGSLGRFSAEQIKQMAAGLETSGQRFLWVVRRPTGDEHQPAGDLNTLFPEGFLDRTKERALVVMSWAPQQAVLAHGAVGGFVTHCGWNSVLEAVMAGVPMLAWPLYAEQHTNKVFLVEEMRLAVAMEGYAKEMVEGQEVAEKAVMAGVPMLAWPLYAEQHTNKVFLVEEMRLAVAMEGYAKEMVEGQEVAEKVRWLIESDDGRERRHRTQAAMRQAKEALDDGACRALYSCREALEAELCACMKGLSLAIQRSELPIELELDAQVAVSMIIYEGTDRSVYAALVKEIRHLFESSSYLYYSCV</sequence>
<accession>M7Z1T2</accession>